<comment type="caution">
    <text evidence="8">The sequence shown here is derived from an EMBL/GenBank/DDBJ whole genome shotgun (WGS) entry which is preliminary data.</text>
</comment>
<keyword evidence="3" id="KW-0479">Metal-binding</keyword>
<dbReference type="GO" id="GO:0031419">
    <property type="term" value="F:cobalamin binding"/>
    <property type="evidence" value="ECO:0007669"/>
    <property type="project" value="InterPro"/>
</dbReference>
<sequence length="453" mass="50449">MKRPLILLVNPWIHDFAAYDLWARPLGLLVLAARLRRMGLEPMLIDCVAAEHPAMPSRKTKPDGRGRFLKTPIDKPACIAHVPRTFSRYGLPPEIVEQDLARLPRPQAIFVTSLMTYWYTGVRETIMLVRKAFPGVPVVLGGVYATLMPDHALQVCAPDEVWSGPGEPGLSKILGRLLGRGFAKVEDGPEWEFSACLDLMGNASFLPLLTSRGCPMRCSYCASARLFPRFVARPAQDAVRCIEQALQQYGIQDVVVYDDAFLYDAASRALPILQACAERFPHLRWHAPNGLHVRYITREVALAMKRAGFETIRLGLESSADAFHRRTGGKTGRQEFISAVSHLRDAGFTAKNVAAYLLVGLPTQTRAQIEDDVDFVLRAGAAPKLAEYSPIPGTALWEAAVRRRRYDIANEPLFHNCTLLPAAEEEVDSRFLADMRRKISQQVLLTLQGHVDT</sequence>
<dbReference type="EMBL" id="DTGT01000302">
    <property type="protein sequence ID" value="HGH61518.1"/>
    <property type="molecule type" value="Genomic_DNA"/>
</dbReference>
<evidence type="ECO:0000256" key="3">
    <source>
        <dbReference type="ARBA" id="ARBA00022723"/>
    </source>
</evidence>
<reference evidence="8" key="1">
    <citation type="journal article" date="2020" name="mSystems">
        <title>Genome- and Community-Level Interaction Insights into Carbon Utilization and Element Cycling Functions of Hydrothermarchaeota in Hydrothermal Sediment.</title>
        <authorList>
            <person name="Zhou Z."/>
            <person name="Liu Y."/>
            <person name="Xu W."/>
            <person name="Pan J."/>
            <person name="Luo Z.H."/>
            <person name="Li M."/>
        </authorList>
    </citation>
    <scope>NUCLEOTIDE SEQUENCE [LARGE SCALE GENOMIC DNA]</scope>
    <source>
        <strain evidence="8">SpSt-769</strain>
    </source>
</reference>
<accession>A0A7C4ASF1</accession>
<dbReference type="GO" id="GO:0046872">
    <property type="term" value="F:metal ion binding"/>
    <property type="evidence" value="ECO:0007669"/>
    <property type="project" value="UniProtKB-KW"/>
</dbReference>
<comment type="cofactor">
    <cofactor evidence="1">
        <name>[4Fe-4S] cluster</name>
        <dbReference type="ChEBI" id="CHEBI:49883"/>
    </cofactor>
</comment>
<dbReference type="Gene3D" id="3.80.30.20">
    <property type="entry name" value="tm_1862 like domain"/>
    <property type="match status" value="1"/>
</dbReference>
<dbReference type="InterPro" id="IPR007197">
    <property type="entry name" value="rSAM"/>
</dbReference>
<dbReference type="InterPro" id="IPR058240">
    <property type="entry name" value="rSAM_sf"/>
</dbReference>
<evidence type="ECO:0000259" key="6">
    <source>
        <dbReference type="PROSITE" id="PS51332"/>
    </source>
</evidence>
<dbReference type="PROSITE" id="PS51332">
    <property type="entry name" value="B12_BINDING"/>
    <property type="match status" value="1"/>
</dbReference>
<proteinExistence type="predicted"/>
<feature type="domain" description="Radical SAM core" evidence="7">
    <location>
        <begin position="200"/>
        <end position="430"/>
    </location>
</feature>
<dbReference type="InterPro" id="IPR006638">
    <property type="entry name" value="Elp3/MiaA/NifB-like_rSAM"/>
</dbReference>
<dbReference type="SUPFAM" id="SSF102114">
    <property type="entry name" value="Radical SAM enzymes"/>
    <property type="match status" value="1"/>
</dbReference>
<dbReference type="PANTHER" id="PTHR43409:SF15">
    <property type="entry name" value="PUTATIVE-RELATED"/>
    <property type="match status" value="1"/>
</dbReference>
<dbReference type="SFLD" id="SFLDG01082">
    <property type="entry name" value="B12-binding_domain_containing"/>
    <property type="match status" value="1"/>
</dbReference>
<dbReference type="AlphaFoldDB" id="A0A7C4ASF1"/>
<keyword evidence="5" id="KW-0411">Iron-sulfur</keyword>
<dbReference type="Pfam" id="PF04055">
    <property type="entry name" value="Radical_SAM"/>
    <property type="match status" value="1"/>
</dbReference>
<dbReference type="Gene3D" id="3.40.50.280">
    <property type="entry name" value="Cobalamin-binding domain"/>
    <property type="match status" value="1"/>
</dbReference>
<dbReference type="InterPro" id="IPR023404">
    <property type="entry name" value="rSAM_horseshoe"/>
</dbReference>
<evidence type="ECO:0000256" key="1">
    <source>
        <dbReference type="ARBA" id="ARBA00001966"/>
    </source>
</evidence>
<name>A0A7C4ASF1_9BACT</name>
<keyword evidence="4" id="KW-0408">Iron</keyword>
<evidence type="ECO:0000256" key="5">
    <source>
        <dbReference type="ARBA" id="ARBA00023014"/>
    </source>
</evidence>
<dbReference type="SUPFAM" id="SSF52242">
    <property type="entry name" value="Cobalamin (vitamin B12)-binding domain"/>
    <property type="match status" value="1"/>
</dbReference>
<gene>
    <name evidence="8" type="ORF">ENV54_09500</name>
</gene>
<dbReference type="CDD" id="cd01335">
    <property type="entry name" value="Radical_SAM"/>
    <property type="match status" value="1"/>
</dbReference>
<protein>
    <submittedName>
        <fullName evidence="8">Radical SAM protein</fullName>
    </submittedName>
</protein>
<dbReference type="PANTHER" id="PTHR43409">
    <property type="entry name" value="ANAEROBIC MAGNESIUM-PROTOPORPHYRIN IX MONOMETHYL ESTER CYCLASE-RELATED"/>
    <property type="match status" value="1"/>
</dbReference>
<dbReference type="GO" id="GO:0003824">
    <property type="term" value="F:catalytic activity"/>
    <property type="evidence" value="ECO:0007669"/>
    <property type="project" value="InterPro"/>
</dbReference>
<evidence type="ECO:0000256" key="2">
    <source>
        <dbReference type="ARBA" id="ARBA00022691"/>
    </source>
</evidence>
<evidence type="ECO:0000259" key="7">
    <source>
        <dbReference type="PROSITE" id="PS51918"/>
    </source>
</evidence>
<dbReference type="SMART" id="SM00729">
    <property type="entry name" value="Elp3"/>
    <property type="match status" value="1"/>
</dbReference>
<evidence type="ECO:0000256" key="4">
    <source>
        <dbReference type="ARBA" id="ARBA00023004"/>
    </source>
</evidence>
<organism evidence="8">
    <name type="scientific">Desulfomonile tiedjei</name>
    <dbReference type="NCBI Taxonomy" id="2358"/>
    <lineage>
        <taxon>Bacteria</taxon>
        <taxon>Pseudomonadati</taxon>
        <taxon>Thermodesulfobacteriota</taxon>
        <taxon>Desulfomonilia</taxon>
        <taxon>Desulfomonilales</taxon>
        <taxon>Desulfomonilaceae</taxon>
        <taxon>Desulfomonile</taxon>
    </lineage>
</organism>
<dbReference type="GO" id="GO:0005829">
    <property type="term" value="C:cytosol"/>
    <property type="evidence" value="ECO:0007669"/>
    <property type="project" value="TreeGrafter"/>
</dbReference>
<keyword evidence="2" id="KW-0949">S-adenosyl-L-methionine</keyword>
<dbReference type="SFLD" id="SFLDS00029">
    <property type="entry name" value="Radical_SAM"/>
    <property type="match status" value="1"/>
</dbReference>
<dbReference type="InterPro" id="IPR051198">
    <property type="entry name" value="BchE-like"/>
</dbReference>
<dbReference type="InterPro" id="IPR036724">
    <property type="entry name" value="Cobalamin-bd_sf"/>
</dbReference>
<feature type="domain" description="B12-binding" evidence="6">
    <location>
        <begin position="1"/>
        <end position="184"/>
    </location>
</feature>
<evidence type="ECO:0000313" key="8">
    <source>
        <dbReference type="EMBL" id="HGH61518.1"/>
    </source>
</evidence>
<dbReference type="GO" id="GO:0051536">
    <property type="term" value="F:iron-sulfur cluster binding"/>
    <property type="evidence" value="ECO:0007669"/>
    <property type="project" value="UniProtKB-KW"/>
</dbReference>
<dbReference type="InterPro" id="IPR006158">
    <property type="entry name" value="Cobalamin-bd"/>
</dbReference>
<dbReference type="PROSITE" id="PS51918">
    <property type="entry name" value="RADICAL_SAM"/>
    <property type="match status" value="1"/>
</dbReference>